<evidence type="ECO:0000256" key="5">
    <source>
        <dbReference type="SAM" id="Phobius"/>
    </source>
</evidence>
<evidence type="ECO:0000313" key="7">
    <source>
        <dbReference type="Proteomes" id="UP000261948"/>
    </source>
</evidence>
<proteinExistence type="predicted"/>
<feature type="transmembrane region" description="Helical" evidence="5">
    <location>
        <begin position="20"/>
        <end position="38"/>
    </location>
</feature>
<evidence type="ECO:0000256" key="3">
    <source>
        <dbReference type="ARBA" id="ARBA00022989"/>
    </source>
</evidence>
<keyword evidence="3 5" id="KW-1133">Transmembrane helix</keyword>
<evidence type="ECO:0000256" key="2">
    <source>
        <dbReference type="ARBA" id="ARBA00022692"/>
    </source>
</evidence>
<feature type="transmembrane region" description="Helical" evidence="5">
    <location>
        <begin position="124"/>
        <end position="142"/>
    </location>
</feature>
<evidence type="ECO:0000256" key="1">
    <source>
        <dbReference type="ARBA" id="ARBA00004141"/>
    </source>
</evidence>
<feature type="transmembrane region" description="Helical" evidence="5">
    <location>
        <begin position="58"/>
        <end position="82"/>
    </location>
</feature>
<dbReference type="GO" id="GO:0016020">
    <property type="term" value="C:membrane"/>
    <property type="evidence" value="ECO:0007669"/>
    <property type="project" value="UniProtKB-SubCell"/>
</dbReference>
<organism evidence="6 7">
    <name type="scientific">Comamonas testosteroni</name>
    <name type="common">Pseudomonas testosteroni</name>
    <dbReference type="NCBI Taxonomy" id="285"/>
    <lineage>
        <taxon>Bacteria</taxon>
        <taxon>Pseudomonadati</taxon>
        <taxon>Pseudomonadota</taxon>
        <taxon>Betaproteobacteria</taxon>
        <taxon>Burkholderiales</taxon>
        <taxon>Comamonadaceae</taxon>
        <taxon>Comamonas</taxon>
    </lineage>
</organism>
<sequence>MNTSSTSFSDRLANLARPVFGSAAIRWLAYLGLCAAYLQGGFNKLTDFNGALGEMTHFGLQPAALFAVLVIVLELGASAMILTGRLRWLGALALAAFTLMATFLALRYWELPAGPARFGAANSFYEHLGLIGGFLLVAWLDLQKKP</sequence>
<dbReference type="Pfam" id="PF07681">
    <property type="entry name" value="DoxX"/>
    <property type="match status" value="1"/>
</dbReference>
<keyword evidence="7" id="KW-1185">Reference proteome</keyword>
<dbReference type="OrthoDB" id="6522672at2"/>
<dbReference type="Proteomes" id="UP000261948">
    <property type="component" value="Unassembled WGS sequence"/>
</dbReference>
<dbReference type="EMBL" id="QURR01000013">
    <property type="protein sequence ID" value="RGE44890.1"/>
    <property type="molecule type" value="Genomic_DNA"/>
</dbReference>
<dbReference type="InterPro" id="IPR032808">
    <property type="entry name" value="DoxX"/>
</dbReference>
<keyword evidence="2 5" id="KW-0812">Transmembrane</keyword>
<accession>A0A373FL62</accession>
<dbReference type="AlphaFoldDB" id="A0A373FL62"/>
<gene>
    <name evidence="6" type="ORF">DZC30_12070</name>
</gene>
<evidence type="ECO:0000256" key="4">
    <source>
        <dbReference type="ARBA" id="ARBA00023136"/>
    </source>
</evidence>
<comment type="subcellular location">
    <subcellularLocation>
        <location evidence="1">Membrane</location>
        <topology evidence="1">Multi-pass membrane protein</topology>
    </subcellularLocation>
</comment>
<protein>
    <submittedName>
        <fullName evidence="6">DoxX family protein</fullName>
    </submittedName>
</protein>
<keyword evidence="4 5" id="KW-0472">Membrane</keyword>
<feature type="transmembrane region" description="Helical" evidence="5">
    <location>
        <begin position="89"/>
        <end position="109"/>
    </location>
</feature>
<evidence type="ECO:0000313" key="6">
    <source>
        <dbReference type="EMBL" id="RGE44890.1"/>
    </source>
</evidence>
<reference evidence="6 7" key="1">
    <citation type="submission" date="2018-08" db="EMBL/GenBank/DDBJ databases">
        <title>Comamonas testosteroni strain SWCO2.</title>
        <authorList>
            <person name="Jiang N."/>
            <person name="Zhang X.Z."/>
        </authorList>
    </citation>
    <scope>NUCLEOTIDE SEQUENCE [LARGE SCALE GENOMIC DNA]</scope>
    <source>
        <strain evidence="6 7">SWCO2</strain>
    </source>
</reference>
<comment type="caution">
    <text evidence="6">The sequence shown here is derived from an EMBL/GenBank/DDBJ whole genome shotgun (WGS) entry which is preliminary data.</text>
</comment>
<name>A0A373FL62_COMTE</name>